<dbReference type="STRING" id="448386.A0A2V3IKJ8"/>
<dbReference type="OrthoDB" id="19657at2759"/>
<name>A0A2V3IKJ8_9FLOR</name>
<dbReference type="AlphaFoldDB" id="A0A2V3IKJ8"/>
<dbReference type="GO" id="GO:0016787">
    <property type="term" value="F:hydrolase activity"/>
    <property type="evidence" value="ECO:0007669"/>
    <property type="project" value="UniProtKB-KW"/>
</dbReference>
<dbReference type="PRINTS" id="PR00412">
    <property type="entry name" value="EPOXHYDRLASE"/>
</dbReference>
<dbReference type="InterPro" id="IPR029058">
    <property type="entry name" value="AB_hydrolase_fold"/>
</dbReference>
<evidence type="ECO:0000313" key="3">
    <source>
        <dbReference type="EMBL" id="PXF42626.1"/>
    </source>
</evidence>
<dbReference type="Gene3D" id="3.40.50.1820">
    <property type="entry name" value="alpha/beta hydrolase"/>
    <property type="match status" value="1"/>
</dbReference>
<dbReference type="InterPro" id="IPR000073">
    <property type="entry name" value="AB_hydrolase_1"/>
</dbReference>
<evidence type="ECO:0000313" key="4">
    <source>
        <dbReference type="Proteomes" id="UP000247409"/>
    </source>
</evidence>
<keyword evidence="1" id="KW-1133">Transmembrane helix</keyword>
<dbReference type="Pfam" id="PF12697">
    <property type="entry name" value="Abhydrolase_6"/>
    <property type="match status" value="1"/>
</dbReference>
<feature type="transmembrane region" description="Helical" evidence="1">
    <location>
        <begin position="167"/>
        <end position="191"/>
    </location>
</feature>
<evidence type="ECO:0000259" key="2">
    <source>
        <dbReference type="Pfam" id="PF12697"/>
    </source>
</evidence>
<dbReference type="Proteomes" id="UP000247409">
    <property type="component" value="Unassembled WGS sequence"/>
</dbReference>
<gene>
    <name evidence="3" type="ORF">BWQ96_07630</name>
</gene>
<organism evidence="3 4">
    <name type="scientific">Gracilariopsis chorda</name>
    <dbReference type="NCBI Taxonomy" id="448386"/>
    <lineage>
        <taxon>Eukaryota</taxon>
        <taxon>Rhodophyta</taxon>
        <taxon>Florideophyceae</taxon>
        <taxon>Rhodymeniophycidae</taxon>
        <taxon>Gracilariales</taxon>
        <taxon>Gracilariaceae</taxon>
        <taxon>Gracilariopsis</taxon>
    </lineage>
</organism>
<dbReference type="SUPFAM" id="SSF53474">
    <property type="entry name" value="alpha/beta-Hydrolases"/>
    <property type="match status" value="1"/>
</dbReference>
<comment type="caution">
    <text evidence="3">The sequence shown here is derived from an EMBL/GenBank/DDBJ whole genome shotgun (WGS) entry which is preliminary data.</text>
</comment>
<protein>
    <submittedName>
        <fullName evidence="3">Putative hydrolase YugF</fullName>
    </submittedName>
</protein>
<keyword evidence="4" id="KW-1185">Reference proteome</keyword>
<dbReference type="PANTHER" id="PTHR43689:SF8">
    <property type="entry name" value="ALPHA_BETA-HYDROLASES SUPERFAMILY PROTEIN"/>
    <property type="match status" value="1"/>
</dbReference>
<evidence type="ECO:0000256" key="1">
    <source>
        <dbReference type="SAM" id="Phobius"/>
    </source>
</evidence>
<feature type="domain" description="AB hydrolase-1" evidence="2">
    <location>
        <begin position="49"/>
        <end position="315"/>
    </location>
</feature>
<reference evidence="3 4" key="1">
    <citation type="journal article" date="2018" name="Mol. Biol. Evol.">
        <title>Analysis of the draft genome of the red seaweed Gracilariopsis chorda provides insights into genome size evolution in Rhodophyta.</title>
        <authorList>
            <person name="Lee J."/>
            <person name="Yang E.C."/>
            <person name="Graf L."/>
            <person name="Yang J.H."/>
            <person name="Qiu H."/>
            <person name="Zel Zion U."/>
            <person name="Chan C.X."/>
            <person name="Stephens T.G."/>
            <person name="Weber A.P.M."/>
            <person name="Boo G.H."/>
            <person name="Boo S.M."/>
            <person name="Kim K.M."/>
            <person name="Shin Y."/>
            <person name="Jung M."/>
            <person name="Lee S.J."/>
            <person name="Yim H.S."/>
            <person name="Lee J.H."/>
            <person name="Bhattacharya D."/>
            <person name="Yoon H.S."/>
        </authorList>
    </citation>
    <scope>NUCLEOTIDE SEQUENCE [LARGE SCALE GENOMIC DNA]</scope>
    <source>
        <strain evidence="3 4">SKKU-2015</strain>
        <tissue evidence="3">Whole body</tissue>
    </source>
</reference>
<keyword evidence="3" id="KW-0378">Hydrolase</keyword>
<dbReference type="PANTHER" id="PTHR43689">
    <property type="entry name" value="HYDROLASE"/>
    <property type="match status" value="1"/>
</dbReference>
<sequence length="328" mass="36169">MTVEAPDHALQSKQNLPNENGAYAEVDGVQVYYNYVPPSISTSSQPLHICLHGFGASSFSFCPFTEKLLAPYDPPVLAYDAPGFGFTARPGKLRFYTPGFSARVASSLAFAFSPKRKYVVIAHSMGALAACRLLLKEPNRIEALILIAPAILPGSQLPKWLQRGIRFLAVVFVNIAVALSFVFAPILAMILRMAFRPEQTWRSALRLARDASQPLPDEIVDGYRQPLNAPGWEKGIINFTRATLKERAKALDTAEDFVAMISRLTYAPRMLIVHGESDVIVPLANSKTLAKGLGAQLKVMKHCGHVPHEEDPVQFSNIVYQFLHHSDV</sequence>
<dbReference type="EMBL" id="NBIV01000155">
    <property type="protein sequence ID" value="PXF42626.1"/>
    <property type="molecule type" value="Genomic_DNA"/>
</dbReference>
<proteinExistence type="predicted"/>
<keyword evidence="1" id="KW-0812">Transmembrane</keyword>
<keyword evidence="1" id="KW-0472">Membrane</keyword>
<accession>A0A2V3IKJ8</accession>
<dbReference type="InterPro" id="IPR000639">
    <property type="entry name" value="Epox_hydrolase-like"/>
</dbReference>